<dbReference type="Gene3D" id="3.20.20.60">
    <property type="entry name" value="Phosphoenolpyruvate-binding domains"/>
    <property type="match status" value="1"/>
</dbReference>
<dbReference type="PANTHER" id="PTHR42905">
    <property type="entry name" value="PHOSPHOENOLPYRUVATE CARBOXYLASE"/>
    <property type="match status" value="1"/>
</dbReference>
<dbReference type="CDD" id="cd00377">
    <property type="entry name" value="ICL_PEPM"/>
    <property type="match status" value="1"/>
</dbReference>
<name>A0ABU2SXM7_9ACTN</name>
<keyword evidence="2" id="KW-0456">Lyase</keyword>
<dbReference type="Pfam" id="PF13714">
    <property type="entry name" value="PEP_mutase"/>
    <property type="match status" value="1"/>
</dbReference>
<keyword evidence="3" id="KW-1185">Reference proteome</keyword>
<organism evidence="2 3">
    <name type="scientific">Streptomyces hesseae</name>
    <dbReference type="NCBI Taxonomy" id="3075519"/>
    <lineage>
        <taxon>Bacteria</taxon>
        <taxon>Bacillati</taxon>
        <taxon>Actinomycetota</taxon>
        <taxon>Actinomycetes</taxon>
        <taxon>Kitasatosporales</taxon>
        <taxon>Streptomycetaceae</taxon>
        <taxon>Streptomyces</taxon>
    </lineage>
</organism>
<protein>
    <submittedName>
        <fullName evidence="2">Isocitrate lyase/phosphoenolpyruvate mutase family protein</fullName>
    </submittedName>
</protein>
<dbReference type="EMBL" id="JAVRFI010000036">
    <property type="protein sequence ID" value="MDT0453758.1"/>
    <property type="molecule type" value="Genomic_DNA"/>
</dbReference>
<comment type="similarity">
    <text evidence="1">Belongs to the isocitrate lyase/PEP mutase superfamily. PEP mutase family.</text>
</comment>
<comment type="caution">
    <text evidence="2">The sequence shown here is derived from an EMBL/GenBank/DDBJ whole genome shotgun (WGS) entry which is preliminary data.</text>
</comment>
<dbReference type="Proteomes" id="UP001180531">
    <property type="component" value="Unassembled WGS sequence"/>
</dbReference>
<accession>A0ABU2SXM7</accession>
<proteinExistence type="inferred from homology"/>
<reference evidence="2" key="1">
    <citation type="submission" date="2024-05" db="EMBL/GenBank/DDBJ databases">
        <title>30 novel species of actinomycetes from the DSMZ collection.</title>
        <authorList>
            <person name="Nouioui I."/>
        </authorList>
    </citation>
    <scope>NUCLEOTIDE SEQUENCE</scope>
    <source>
        <strain evidence="2">DSM 40473</strain>
    </source>
</reference>
<dbReference type="InterPro" id="IPR015813">
    <property type="entry name" value="Pyrv/PenolPyrv_kinase-like_dom"/>
</dbReference>
<evidence type="ECO:0000313" key="3">
    <source>
        <dbReference type="Proteomes" id="UP001180531"/>
    </source>
</evidence>
<dbReference type="RefSeq" id="WP_311615933.1">
    <property type="nucleotide sequence ID" value="NZ_JAVRFI010000036.1"/>
</dbReference>
<sequence>MTTVIGKRPSDRLHGALEKAQQTGLPVQAIGAANAMAARIAADSRFDALWVSGLEVSTAFGLPDENVLGSRDLADVVMSLRRVCDLPVVVDIDNAGGSAATARRYAFDLTAAGAAAVCLEDSVYPKCNSFSEHRAQGLADADLACAQIKEIKAASAGNVLLIARTETLICGGTLDEALHRAEAYQAAGADAVLVHSKDTTGDQAMATAHRWNGVPLVTVPTAFPHISQAVLGEAGFAMAIYANQLSRAAMTAMRSAADSFRTTGMFRADALADVQDLLRVADPDALACL</sequence>
<dbReference type="InterPro" id="IPR039556">
    <property type="entry name" value="ICL/PEPM"/>
</dbReference>
<dbReference type="GO" id="GO:0016829">
    <property type="term" value="F:lyase activity"/>
    <property type="evidence" value="ECO:0007669"/>
    <property type="project" value="UniProtKB-KW"/>
</dbReference>
<gene>
    <name evidence="2" type="ORF">RM609_32465</name>
</gene>
<evidence type="ECO:0000313" key="2">
    <source>
        <dbReference type="EMBL" id="MDT0453758.1"/>
    </source>
</evidence>
<dbReference type="PANTHER" id="PTHR42905:SF7">
    <property type="entry name" value="PHOSPHOENOLPYRUVATE PHOSPHOMUTASE"/>
    <property type="match status" value="1"/>
</dbReference>
<dbReference type="SUPFAM" id="SSF51621">
    <property type="entry name" value="Phosphoenolpyruvate/pyruvate domain"/>
    <property type="match status" value="1"/>
</dbReference>
<dbReference type="InterPro" id="IPR040442">
    <property type="entry name" value="Pyrv_kinase-like_dom_sf"/>
</dbReference>
<evidence type="ECO:0000256" key="1">
    <source>
        <dbReference type="ARBA" id="ARBA00038455"/>
    </source>
</evidence>